<sequence length="100" mass="10907">MHHHVIVFRWKPEADPEAIRKLADGLRDLAASLPGVVSYACGTDLGMRTGNDDFGISAVFESADALQTYLDHPTHRGLVSTYASLLLADKHGLQFAEENS</sequence>
<dbReference type="Proteomes" id="UP000233565">
    <property type="component" value="Unassembled WGS sequence"/>
</dbReference>
<evidence type="ECO:0000259" key="1">
    <source>
        <dbReference type="PROSITE" id="PS51502"/>
    </source>
</evidence>
<dbReference type="OrthoDB" id="6637496at2"/>
<dbReference type="Gene3D" id="3.30.70.100">
    <property type="match status" value="1"/>
</dbReference>
<evidence type="ECO:0000313" key="4">
    <source>
        <dbReference type="Proteomes" id="UP000199113"/>
    </source>
</evidence>
<evidence type="ECO:0000313" key="2">
    <source>
        <dbReference type="EMBL" id="PKH38976.1"/>
    </source>
</evidence>
<name>A0A1I0YA96_9ACTN</name>
<dbReference type="SMART" id="SM00886">
    <property type="entry name" value="Dabb"/>
    <property type="match status" value="1"/>
</dbReference>
<dbReference type="RefSeq" id="WP_091197749.1">
    <property type="nucleotide sequence ID" value="NZ_FOKC01000003.1"/>
</dbReference>
<dbReference type="InterPro" id="IPR011008">
    <property type="entry name" value="Dimeric_a/b-barrel"/>
</dbReference>
<dbReference type="EMBL" id="FOKC01000003">
    <property type="protein sequence ID" value="SFB09727.1"/>
    <property type="molecule type" value="Genomic_DNA"/>
</dbReference>
<feature type="domain" description="Stress-response A/B barrel" evidence="1">
    <location>
        <begin position="2"/>
        <end position="95"/>
    </location>
</feature>
<dbReference type="Pfam" id="PF07876">
    <property type="entry name" value="Dabb"/>
    <property type="match status" value="1"/>
</dbReference>
<protein>
    <submittedName>
        <fullName evidence="3">Stress responsive A/B Barrel Domain</fullName>
    </submittedName>
</protein>
<dbReference type="EMBL" id="PJBV01000032">
    <property type="protein sequence ID" value="PKH38976.1"/>
    <property type="molecule type" value="Genomic_DNA"/>
</dbReference>
<proteinExistence type="predicted"/>
<dbReference type="PROSITE" id="PS51502">
    <property type="entry name" value="S_R_A_B_BARREL"/>
    <property type="match status" value="1"/>
</dbReference>
<organism evidence="3 4">
    <name type="scientific">Nocardioides alpinus</name>
    <dbReference type="NCBI Taxonomy" id="748909"/>
    <lineage>
        <taxon>Bacteria</taxon>
        <taxon>Bacillati</taxon>
        <taxon>Actinomycetota</taxon>
        <taxon>Actinomycetes</taxon>
        <taxon>Propionibacteriales</taxon>
        <taxon>Nocardioidaceae</taxon>
        <taxon>Nocardioides</taxon>
    </lineage>
</organism>
<reference evidence="3" key="1">
    <citation type="submission" date="2016-10" db="EMBL/GenBank/DDBJ databases">
        <authorList>
            <person name="de Groot N.N."/>
        </authorList>
    </citation>
    <scope>NUCLEOTIDE SEQUENCE [LARGE SCALE GENOMIC DNA]</scope>
    <source>
        <strain evidence="3">CGMCC 1.10697</strain>
    </source>
</reference>
<dbReference type="SUPFAM" id="SSF54909">
    <property type="entry name" value="Dimeric alpha+beta barrel"/>
    <property type="match status" value="1"/>
</dbReference>
<dbReference type="AlphaFoldDB" id="A0A1I0YA96"/>
<evidence type="ECO:0000313" key="3">
    <source>
        <dbReference type="EMBL" id="SFB09727.1"/>
    </source>
</evidence>
<dbReference type="STRING" id="748909.SAMN05192575_103338"/>
<evidence type="ECO:0000313" key="5">
    <source>
        <dbReference type="Proteomes" id="UP000233565"/>
    </source>
</evidence>
<gene>
    <name evidence="2" type="ORF">CXG46_14700</name>
    <name evidence="3" type="ORF">SAMN05192575_103338</name>
</gene>
<reference evidence="2 5" key="2">
    <citation type="submission" date="2017-12" db="EMBL/GenBank/DDBJ databases">
        <title>Pharmacopeia of the Arctic Ocean.</title>
        <authorList>
            <person name="Collins E."/>
            <person name="Ducluzeau A.-L."/>
        </authorList>
    </citation>
    <scope>NUCLEOTIDE SEQUENCE [LARGE SCALE GENOMIC DNA]</scope>
    <source>
        <strain evidence="2 5">DSM 23325</strain>
    </source>
</reference>
<keyword evidence="5" id="KW-1185">Reference proteome</keyword>
<dbReference type="Proteomes" id="UP000199113">
    <property type="component" value="Unassembled WGS sequence"/>
</dbReference>
<accession>A0A1I0YA96</accession>
<dbReference type="InterPro" id="IPR013097">
    <property type="entry name" value="Dabb"/>
</dbReference>